<accession>A0A369K9M1</accession>
<dbReference type="PANTHER" id="PTHR46481">
    <property type="entry name" value="ZINC FINGER BED DOMAIN-CONTAINING PROTEIN 4"/>
    <property type="match status" value="1"/>
</dbReference>
<feature type="compositionally biased region" description="Acidic residues" evidence="6">
    <location>
        <begin position="100"/>
        <end position="112"/>
    </location>
</feature>
<evidence type="ECO:0000256" key="1">
    <source>
        <dbReference type="ARBA" id="ARBA00004123"/>
    </source>
</evidence>
<keyword evidence="3" id="KW-0863">Zinc-finger</keyword>
<dbReference type="OrthoDB" id="3237158at2759"/>
<dbReference type="GO" id="GO:0046983">
    <property type="term" value="F:protein dimerization activity"/>
    <property type="evidence" value="ECO:0007669"/>
    <property type="project" value="InterPro"/>
</dbReference>
<dbReference type="GO" id="GO:0008270">
    <property type="term" value="F:zinc ion binding"/>
    <property type="evidence" value="ECO:0007669"/>
    <property type="project" value="UniProtKB-KW"/>
</dbReference>
<evidence type="ECO:0000256" key="6">
    <source>
        <dbReference type="SAM" id="MobiDB-lite"/>
    </source>
</evidence>
<feature type="compositionally biased region" description="Low complexity" evidence="6">
    <location>
        <begin position="670"/>
        <end position="687"/>
    </location>
</feature>
<comment type="subcellular location">
    <subcellularLocation>
        <location evidence="1">Nucleus</location>
    </subcellularLocation>
</comment>
<keyword evidence="5" id="KW-0539">Nucleus</keyword>
<comment type="caution">
    <text evidence="8">The sequence shown here is derived from an EMBL/GenBank/DDBJ whole genome shotgun (WGS) entry which is preliminary data.</text>
</comment>
<feature type="compositionally biased region" description="Basic residues" evidence="6">
    <location>
        <begin position="1"/>
        <end position="10"/>
    </location>
</feature>
<evidence type="ECO:0000313" key="8">
    <source>
        <dbReference type="EMBL" id="RDB30150.1"/>
    </source>
</evidence>
<name>A0A369K9M1_HYPMA</name>
<keyword evidence="4" id="KW-0862">Zinc</keyword>
<evidence type="ECO:0000256" key="4">
    <source>
        <dbReference type="ARBA" id="ARBA00022833"/>
    </source>
</evidence>
<dbReference type="Pfam" id="PF05699">
    <property type="entry name" value="Dimer_Tnp_hAT"/>
    <property type="match status" value="1"/>
</dbReference>
<dbReference type="GO" id="GO:0005634">
    <property type="term" value="C:nucleus"/>
    <property type="evidence" value="ECO:0007669"/>
    <property type="project" value="UniProtKB-SubCell"/>
</dbReference>
<feature type="region of interest" description="Disordered" evidence="6">
    <location>
        <begin position="1"/>
        <end position="112"/>
    </location>
</feature>
<evidence type="ECO:0000256" key="2">
    <source>
        <dbReference type="ARBA" id="ARBA00022723"/>
    </source>
</evidence>
<keyword evidence="9" id="KW-1185">Reference proteome</keyword>
<feature type="compositionally biased region" description="Acidic residues" evidence="6">
    <location>
        <begin position="75"/>
        <end position="90"/>
    </location>
</feature>
<feature type="domain" description="HAT C-terminal dimerisation" evidence="7">
    <location>
        <begin position="717"/>
        <end position="765"/>
    </location>
</feature>
<keyword evidence="2" id="KW-0479">Metal-binding</keyword>
<gene>
    <name evidence="8" type="primary">TRA1_2</name>
    <name evidence="8" type="ORF">Hypma_012337</name>
</gene>
<dbReference type="InterPro" id="IPR008906">
    <property type="entry name" value="HATC_C_dom"/>
</dbReference>
<dbReference type="InterPro" id="IPR012337">
    <property type="entry name" value="RNaseH-like_sf"/>
</dbReference>
<dbReference type="InParanoid" id="A0A369K9M1"/>
<feature type="compositionally biased region" description="Polar residues" evidence="6">
    <location>
        <begin position="24"/>
        <end position="35"/>
    </location>
</feature>
<organism evidence="8 9">
    <name type="scientific">Hypsizygus marmoreus</name>
    <name type="common">White beech mushroom</name>
    <name type="synonym">Agaricus marmoreus</name>
    <dbReference type="NCBI Taxonomy" id="39966"/>
    <lineage>
        <taxon>Eukaryota</taxon>
        <taxon>Fungi</taxon>
        <taxon>Dikarya</taxon>
        <taxon>Basidiomycota</taxon>
        <taxon>Agaricomycotina</taxon>
        <taxon>Agaricomycetes</taxon>
        <taxon>Agaricomycetidae</taxon>
        <taxon>Agaricales</taxon>
        <taxon>Tricholomatineae</taxon>
        <taxon>Lyophyllaceae</taxon>
        <taxon>Hypsizygus</taxon>
    </lineage>
</organism>
<dbReference type="AlphaFoldDB" id="A0A369K9M1"/>
<feature type="compositionally biased region" description="Low complexity" evidence="6">
    <location>
        <begin position="11"/>
        <end position="21"/>
    </location>
</feature>
<sequence length="823" mass="93278">MANTRKKTGTKAKASQSSSRAKPTRSQTRKQAPSTSRKRQATDGEESDSSSSDASIHRRPPKKCSWHVRGPEAEVIADEEPGDEVEVVGDDDGRRRGCEEDNINPDSDEEEGDNLELKHYMPIPSAKAVKKQSTKDPLLMMSDIIEIKVKVADDEYTNLKGRWCMTCKNDAAFVKKNGKRKAFHTGGNSSCRQHLHQHYELYKMTQLIAVDDQSLALANKSAFQNCLVAMRPNATKADLPSTHDVKVYLHNQFVERLNDLKTSIINALGKVSITADAWTCDTTKASFLGVTGHWIDVVGGKWTLRSEVIVFQGISGNHTGLNLGRYLVGCFDRVGIMGSKDSKLFNATLDNTSTNTTICETIEDIHLRRCLSRWDSREGQLLCLGHVVNLGNVDVMGHITKIAAVETATAIWEYDPTDPDNRVLGGSLDVIAAIWTLTIKIQASGQRIEYFEKCQLQCKMMDPRKVPLHSNIRWGTAHDMLNIAHFVRQPITLFLSAADELFGPITTLQRNGRIYKHIPWTAFKLSESDWARVLDARDILADSNRIQQYFSAEKQPTLWHALPTLEELQTAWEKKHDDHHFAPYRDALSDGLAKLNKYYSLLDEKPAFVLALVFHPYYKLAYIKHAWGGEEEQEAEIAAGNEYAKNWQDEAMKIVDRVVQDYWKTRPRAASPVQAAESAESAESAAPSRDHEKNMSEFDRHRQQLLTQDDHEGWQAELRRYLKDIPAEVTKETDIIKWWQDHCQLYPTLARIALDVLPAQASSVPFFEELQIMKFGWRNNIADLVAWNSSQVEEVDRTEYAELLHKDEQDAVWDEEGYEIIAD</sequence>
<protein>
    <submittedName>
        <fullName evidence="8">AC transposase</fullName>
    </submittedName>
</protein>
<dbReference type="STRING" id="39966.A0A369K9M1"/>
<feature type="compositionally biased region" description="Basic residues" evidence="6">
    <location>
        <begin position="57"/>
        <end position="66"/>
    </location>
</feature>
<dbReference type="InterPro" id="IPR052035">
    <property type="entry name" value="ZnF_BED_domain_contain"/>
</dbReference>
<dbReference type="Proteomes" id="UP000076154">
    <property type="component" value="Unassembled WGS sequence"/>
</dbReference>
<proteinExistence type="predicted"/>
<evidence type="ECO:0000313" key="9">
    <source>
        <dbReference type="Proteomes" id="UP000076154"/>
    </source>
</evidence>
<dbReference type="SUPFAM" id="SSF53098">
    <property type="entry name" value="Ribonuclease H-like"/>
    <property type="match status" value="1"/>
</dbReference>
<evidence type="ECO:0000256" key="5">
    <source>
        <dbReference type="ARBA" id="ARBA00023242"/>
    </source>
</evidence>
<reference evidence="8" key="1">
    <citation type="submission" date="2018-04" db="EMBL/GenBank/DDBJ databases">
        <title>Whole genome sequencing of Hypsizygus marmoreus.</title>
        <authorList>
            <person name="Choi I.-G."/>
            <person name="Min B."/>
            <person name="Kim J.-G."/>
            <person name="Kim S."/>
            <person name="Oh Y.-L."/>
            <person name="Kong W.-S."/>
            <person name="Park H."/>
            <person name="Jeong J."/>
            <person name="Song E.-S."/>
        </authorList>
    </citation>
    <scope>NUCLEOTIDE SEQUENCE [LARGE SCALE GENOMIC DNA]</scope>
    <source>
        <strain evidence="8">51987-8</strain>
    </source>
</reference>
<feature type="region of interest" description="Disordered" evidence="6">
    <location>
        <begin position="670"/>
        <end position="696"/>
    </location>
</feature>
<evidence type="ECO:0000256" key="3">
    <source>
        <dbReference type="ARBA" id="ARBA00022771"/>
    </source>
</evidence>
<dbReference type="EMBL" id="LUEZ02000007">
    <property type="protein sequence ID" value="RDB30150.1"/>
    <property type="molecule type" value="Genomic_DNA"/>
</dbReference>
<evidence type="ECO:0000259" key="7">
    <source>
        <dbReference type="Pfam" id="PF05699"/>
    </source>
</evidence>
<dbReference type="PANTHER" id="PTHR46481:SF10">
    <property type="entry name" value="ZINC FINGER BED DOMAIN-CONTAINING PROTEIN 39"/>
    <property type="match status" value="1"/>
</dbReference>